<evidence type="ECO:0000313" key="2">
    <source>
        <dbReference type="Proteomes" id="UP000008311"/>
    </source>
</evidence>
<evidence type="ECO:0000313" key="1">
    <source>
        <dbReference type="EMBL" id="EEF44355.1"/>
    </source>
</evidence>
<accession>B9RVR8</accession>
<gene>
    <name evidence="1" type="ORF">RCOM_1171520</name>
</gene>
<name>B9RVR8_RICCO</name>
<dbReference type="AlphaFoldDB" id="B9RVR8"/>
<sequence>MKCCKEAIPRKDKGGKLIVIDLVLENQNEDKAAARAQLSLDMLMNGDYCF</sequence>
<evidence type="ECO:0008006" key="3">
    <source>
        <dbReference type="Google" id="ProtNLM"/>
    </source>
</evidence>
<dbReference type="Proteomes" id="UP000008311">
    <property type="component" value="Unassembled WGS sequence"/>
</dbReference>
<dbReference type="EMBL" id="EQ973822">
    <property type="protein sequence ID" value="EEF44355.1"/>
    <property type="molecule type" value="Genomic_DNA"/>
</dbReference>
<dbReference type="InterPro" id="IPR029063">
    <property type="entry name" value="SAM-dependent_MTases_sf"/>
</dbReference>
<keyword evidence="2" id="KW-1185">Reference proteome</keyword>
<organism evidence="1 2">
    <name type="scientific">Ricinus communis</name>
    <name type="common">Castor bean</name>
    <dbReference type="NCBI Taxonomy" id="3988"/>
    <lineage>
        <taxon>Eukaryota</taxon>
        <taxon>Viridiplantae</taxon>
        <taxon>Streptophyta</taxon>
        <taxon>Embryophyta</taxon>
        <taxon>Tracheophyta</taxon>
        <taxon>Spermatophyta</taxon>
        <taxon>Magnoliopsida</taxon>
        <taxon>eudicotyledons</taxon>
        <taxon>Gunneridae</taxon>
        <taxon>Pentapetalae</taxon>
        <taxon>rosids</taxon>
        <taxon>fabids</taxon>
        <taxon>Malpighiales</taxon>
        <taxon>Euphorbiaceae</taxon>
        <taxon>Acalyphoideae</taxon>
        <taxon>Acalypheae</taxon>
        <taxon>Ricinus</taxon>
    </lineage>
</organism>
<dbReference type="Gene3D" id="3.40.50.150">
    <property type="entry name" value="Vaccinia Virus protein VP39"/>
    <property type="match status" value="1"/>
</dbReference>
<proteinExistence type="predicted"/>
<dbReference type="InParanoid" id="B9RVR8"/>
<reference evidence="2" key="1">
    <citation type="journal article" date="2010" name="Nat. Biotechnol.">
        <title>Draft genome sequence of the oilseed species Ricinus communis.</title>
        <authorList>
            <person name="Chan A.P."/>
            <person name="Crabtree J."/>
            <person name="Zhao Q."/>
            <person name="Lorenzi H."/>
            <person name="Orvis J."/>
            <person name="Puiu D."/>
            <person name="Melake-Berhan A."/>
            <person name="Jones K.M."/>
            <person name="Redman J."/>
            <person name="Chen G."/>
            <person name="Cahoon E.B."/>
            <person name="Gedil M."/>
            <person name="Stanke M."/>
            <person name="Haas B.J."/>
            <person name="Wortman J.R."/>
            <person name="Fraser-Liggett C.M."/>
            <person name="Ravel J."/>
            <person name="Rabinowicz P.D."/>
        </authorList>
    </citation>
    <scope>NUCLEOTIDE SEQUENCE [LARGE SCALE GENOMIC DNA]</scope>
    <source>
        <strain evidence="2">cv. Hale</strain>
    </source>
</reference>
<protein>
    <recommendedName>
        <fullName evidence="3">O-methyltransferase domain-containing protein</fullName>
    </recommendedName>
</protein>